<keyword evidence="2" id="KW-1185">Reference proteome</keyword>
<dbReference type="Pfam" id="PF20393">
    <property type="entry name" value="Pro_CA_2"/>
    <property type="match status" value="1"/>
</dbReference>
<evidence type="ECO:0008006" key="3">
    <source>
        <dbReference type="Google" id="ProtNLM"/>
    </source>
</evidence>
<protein>
    <recommendedName>
        <fullName evidence="3">Carbonic anhydrase</fullName>
    </recommendedName>
</protein>
<dbReference type="KEGG" id="drt:Dret_1798"/>
<sequence length="125" mass="13802">MAFCTSLHCMDGRIQAPLLQYIARCFGYAWVDSITIPGANKVLADQDPAPTITSILERIAISRSKHGSSLLFVSGHADCAANPVAKEPQLEHIKAAITFLDREVPEMTKIGLWIDDNWTVHRLSL</sequence>
<accession>C8X3T5</accession>
<reference evidence="2" key="1">
    <citation type="submission" date="2009-09" db="EMBL/GenBank/DDBJ databases">
        <title>The complete chromosome of Desulfohalobium retbaense DSM 5692.</title>
        <authorList>
            <consortium name="US DOE Joint Genome Institute (JGI-PGF)"/>
            <person name="Lucas S."/>
            <person name="Copeland A."/>
            <person name="Lapidus A."/>
            <person name="Glavina del Rio T."/>
            <person name="Dalin E."/>
            <person name="Tice H."/>
            <person name="Bruce D."/>
            <person name="Goodwin L."/>
            <person name="Pitluck S."/>
            <person name="Kyrpides N."/>
            <person name="Mavromatis K."/>
            <person name="Ivanova N."/>
            <person name="Mikhailova N."/>
            <person name="Munk A.C."/>
            <person name="Brettin T."/>
            <person name="Detter J.C."/>
            <person name="Han C."/>
            <person name="Tapia R."/>
            <person name="Larimer F."/>
            <person name="Land M."/>
            <person name="Hauser L."/>
            <person name="Markowitz V."/>
            <person name="Cheng J.-F."/>
            <person name="Hugenholtz P."/>
            <person name="Woyke T."/>
            <person name="Wu D."/>
            <person name="Spring S."/>
            <person name="Klenk H.-P."/>
            <person name="Eisen J.A."/>
        </authorList>
    </citation>
    <scope>NUCLEOTIDE SEQUENCE [LARGE SCALE GENOMIC DNA]</scope>
    <source>
        <strain evidence="2">DSM 5692</strain>
    </source>
</reference>
<evidence type="ECO:0000313" key="2">
    <source>
        <dbReference type="Proteomes" id="UP000001052"/>
    </source>
</evidence>
<dbReference type="InterPro" id="IPR046871">
    <property type="entry name" value="Pro_CA_2"/>
</dbReference>
<organism evidence="1 2">
    <name type="scientific">Desulfohalobium retbaense (strain ATCC 49708 / DSM 5692 / JCM 16813 / HR100)</name>
    <dbReference type="NCBI Taxonomy" id="485915"/>
    <lineage>
        <taxon>Bacteria</taxon>
        <taxon>Pseudomonadati</taxon>
        <taxon>Thermodesulfobacteriota</taxon>
        <taxon>Desulfovibrionia</taxon>
        <taxon>Desulfovibrionales</taxon>
        <taxon>Desulfohalobiaceae</taxon>
        <taxon>Desulfohalobium</taxon>
    </lineage>
</organism>
<proteinExistence type="predicted"/>
<dbReference type="EMBL" id="CP001734">
    <property type="protein sequence ID" value="ACV69082.1"/>
    <property type="molecule type" value="Genomic_DNA"/>
</dbReference>
<dbReference type="OrthoDB" id="9794613at2"/>
<evidence type="ECO:0000313" key="1">
    <source>
        <dbReference type="EMBL" id="ACV69082.1"/>
    </source>
</evidence>
<gene>
    <name evidence="1" type="ordered locus">Dret_1798</name>
</gene>
<name>C8X3T5_DESRD</name>
<dbReference type="RefSeq" id="WP_015752225.1">
    <property type="nucleotide sequence ID" value="NC_013223.1"/>
</dbReference>
<reference evidence="1 2" key="2">
    <citation type="journal article" date="2010" name="Stand. Genomic Sci.">
        <title>Complete genome sequence of Desulfohalobium retbaense type strain (HR(100)).</title>
        <authorList>
            <person name="Spring S."/>
            <person name="Nolan M."/>
            <person name="Lapidus A."/>
            <person name="Glavina Del Rio T."/>
            <person name="Copeland A."/>
            <person name="Tice H."/>
            <person name="Cheng J.F."/>
            <person name="Lucas S."/>
            <person name="Land M."/>
            <person name="Chen F."/>
            <person name="Bruce D."/>
            <person name="Goodwin L."/>
            <person name="Pitluck S."/>
            <person name="Ivanova N."/>
            <person name="Mavromatis K."/>
            <person name="Mikhailova N."/>
            <person name="Pati A."/>
            <person name="Chen A."/>
            <person name="Palaniappan K."/>
            <person name="Hauser L."/>
            <person name="Chang Y.J."/>
            <person name="Jeffries C.D."/>
            <person name="Munk C."/>
            <person name="Kiss H."/>
            <person name="Chain P."/>
            <person name="Han C."/>
            <person name="Brettin T."/>
            <person name="Detter J.C."/>
            <person name="Schuler E."/>
            <person name="Goker M."/>
            <person name="Rohde M."/>
            <person name="Bristow J."/>
            <person name="Eisen J.A."/>
            <person name="Markowitz V."/>
            <person name="Hugenholtz P."/>
            <person name="Kyrpides N.C."/>
            <person name="Klenk H.P."/>
        </authorList>
    </citation>
    <scope>NUCLEOTIDE SEQUENCE [LARGE SCALE GENOMIC DNA]</scope>
    <source>
        <strain evidence="1 2">DSM 5692</strain>
    </source>
</reference>
<dbReference type="HOGENOM" id="CLU_152017_0_0_7"/>
<dbReference type="AlphaFoldDB" id="C8X3T5"/>
<dbReference type="Proteomes" id="UP000001052">
    <property type="component" value="Chromosome"/>
</dbReference>
<dbReference type="eggNOG" id="COG1671">
    <property type="taxonomic scope" value="Bacteria"/>
</dbReference>